<sequence length="353" mass="39837">MPDTEDDSGGDGPPPRFDCPSCTDYEAEYGLNFTDLEPLSYRPEFCEEVGERVEYRTLSFDQECRLLGALGDVHGADNVCAVLDPHYRWKVSSHPKHGYPQRHELLFKQTFGVECEVRGEDPPTHRTDPDHRAVAGDLYCVTQAFLDRTEGPEVTVYRGLSRHAPHLIARTLRAEAQPSYEVPASVLKNFTTSEAFTSYYSPLVFRVRLSRTAVAIAADHLAKYREGGSPAERDAEYRVFGDEIGDASCDDIYVLADENRTPLFDFFADKTSYTRAEHRCYVDAIRHLAANDERVTDAPGYSRIADWYSTLVADEYEFAEAIEEIVNYVVGRTNDPPSDWRADVTAKFGENTI</sequence>
<gene>
    <name evidence="1" type="ORF">M0R88_12280</name>
</gene>
<evidence type="ECO:0000313" key="1">
    <source>
        <dbReference type="EMBL" id="UPV99299.1"/>
    </source>
</evidence>
<accession>A0A8U0IE11</accession>
<dbReference type="KEGG" id="haxz:M0R88_12280"/>
<reference evidence="1" key="1">
    <citation type="submission" date="2022-04" db="EMBL/GenBank/DDBJ databases">
        <title>Diverse halophilic archaea isolated from saline environments.</title>
        <authorList>
            <person name="Cui H.-L."/>
        </authorList>
    </citation>
    <scope>NUCLEOTIDE SEQUENCE</scope>
    <source>
        <strain evidence="1">XZYJT40</strain>
    </source>
</reference>
<dbReference type="RefSeq" id="WP_248653797.1">
    <property type="nucleotide sequence ID" value="NZ_CP096658.1"/>
</dbReference>
<dbReference type="EMBL" id="CP096658">
    <property type="protein sequence ID" value="UPV99299.1"/>
    <property type="molecule type" value="Genomic_DNA"/>
</dbReference>
<dbReference type="Proteomes" id="UP000830434">
    <property type="component" value="Chromosome"/>
</dbReference>
<protein>
    <submittedName>
        <fullName evidence="1">Uncharacterized protein</fullName>
    </submittedName>
</protein>
<organism evidence="1 2">
    <name type="scientific">Halorussus gelatinilyticus</name>
    <dbReference type="NCBI Taxonomy" id="2937524"/>
    <lineage>
        <taxon>Archaea</taxon>
        <taxon>Methanobacteriati</taxon>
        <taxon>Methanobacteriota</taxon>
        <taxon>Stenosarchaea group</taxon>
        <taxon>Halobacteria</taxon>
        <taxon>Halobacteriales</taxon>
        <taxon>Haladaptataceae</taxon>
        <taxon>Halorussus</taxon>
    </lineage>
</organism>
<dbReference type="GeneID" id="72190645"/>
<proteinExistence type="predicted"/>
<dbReference type="AlphaFoldDB" id="A0A8U0IE11"/>
<name>A0A8U0IE11_9EURY</name>
<keyword evidence="2" id="KW-1185">Reference proteome</keyword>
<evidence type="ECO:0000313" key="2">
    <source>
        <dbReference type="Proteomes" id="UP000830434"/>
    </source>
</evidence>